<evidence type="ECO:0000313" key="3">
    <source>
        <dbReference type="Proteomes" id="UP001302349"/>
    </source>
</evidence>
<dbReference type="NCBIfam" id="TIGR04183">
    <property type="entry name" value="Por_Secre_tail"/>
    <property type="match status" value="1"/>
</dbReference>
<proteinExistence type="predicted"/>
<dbReference type="EMBL" id="CP136051">
    <property type="protein sequence ID" value="WOK06041.1"/>
    <property type="molecule type" value="Genomic_DNA"/>
</dbReference>
<evidence type="ECO:0000313" key="2">
    <source>
        <dbReference type="EMBL" id="WOK06041.1"/>
    </source>
</evidence>
<feature type="domain" description="Secretion system C-terminal sorting" evidence="1">
    <location>
        <begin position="61"/>
        <end position="127"/>
    </location>
</feature>
<gene>
    <name evidence="2" type="ORF">RT717_23475</name>
</gene>
<sequence length="135" mass="14585">MRKRGYGRGIIAIHLAAGEIEITAKQAGNANYLAAADVSHTLVVTPAVTGVGDDLADKVQVYPNPAQSYIEVKLPDNITKASYRLTQISGQVVKYGDLQLNQANTKIIVDDIGPGVYLLNISGERYAEVFRVIKN</sequence>
<keyword evidence="3" id="KW-1185">Reference proteome</keyword>
<dbReference type="InterPro" id="IPR026444">
    <property type="entry name" value="Secre_tail"/>
</dbReference>
<dbReference type="RefSeq" id="WP_317488780.1">
    <property type="nucleotide sequence ID" value="NZ_CP136051.1"/>
</dbReference>
<organism evidence="2 3">
    <name type="scientific">Imperialibacter roseus</name>
    <dbReference type="NCBI Taxonomy" id="1324217"/>
    <lineage>
        <taxon>Bacteria</taxon>
        <taxon>Pseudomonadati</taxon>
        <taxon>Bacteroidota</taxon>
        <taxon>Cytophagia</taxon>
        <taxon>Cytophagales</taxon>
        <taxon>Flammeovirgaceae</taxon>
        <taxon>Imperialibacter</taxon>
    </lineage>
</organism>
<dbReference type="Pfam" id="PF18962">
    <property type="entry name" value="Por_Secre_tail"/>
    <property type="match status" value="1"/>
</dbReference>
<evidence type="ECO:0000259" key="1">
    <source>
        <dbReference type="Pfam" id="PF18962"/>
    </source>
</evidence>
<name>A0ABZ0INC4_9BACT</name>
<dbReference type="Proteomes" id="UP001302349">
    <property type="component" value="Chromosome"/>
</dbReference>
<reference evidence="2 3" key="1">
    <citation type="journal article" date="2023" name="Microbiol. Resour. Announc.">
        <title>Complete Genome Sequence of Imperialibacter roseus strain P4T.</title>
        <authorList>
            <person name="Tizabi D.R."/>
            <person name="Bachvaroff T."/>
            <person name="Hill R.T."/>
        </authorList>
    </citation>
    <scope>NUCLEOTIDE SEQUENCE [LARGE SCALE GENOMIC DNA]</scope>
    <source>
        <strain evidence="2 3">P4T</strain>
    </source>
</reference>
<protein>
    <submittedName>
        <fullName evidence="2">T9SS type A sorting domain-containing protein</fullName>
    </submittedName>
</protein>
<accession>A0ABZ0INC4</accession>